<dbReference type="InterPro" id="IPR013057">
    <property type="entry name" value="AA_transpt_TM"/>
</dbReference>
<reference evidence="11 12" key="2">
    <citation type="submission" date="2024-07" db="EMBL/GenBank/DDBJ databases">
        <authorList>
            <person name="Akdeniz Z."/>
        </authorList>
    </citation>
    <scope>NUCLEOTIDE SEQUENCE [LARGE SCALE GENOMIC DNA]</scope>
</reference>
<evidence type="ECO:0000256" key="6">
    <source>
        <dbReference type="ARBA" id="ARBA00022989"/>
    </source>
</evidence>
<dbReference type="PANTHER" id="PTHR22950:SF458">
    <property type="entry name" value="SODIUM-COUPLED NEUTRAL AMINO ACID TRANSPORTER 11-RELATED"/>
    <property type="match status" value="1"/>
</dbReference>
<evidence type="ECO:0000256" key="4">
    <source>
        <dbReference type="ARBA" id="ARBA00022692"/>
    </source>
</evidence>
<evidence type="ECO:0000256" key="5">
    <source>
        <dbReference type="ARBA" id="ARBA00022970"/>
    </source>
</evidence>
<feature type="transmembrane region" description="Helical" evidence="8">
    <location>
        <begin position="239"/>
        <end position="263"/>
    </location>
</feature>
<feature type="transmembrane region" description="Helical" evidence="8">
    <location>
        <begin position="199"/>
        <end position="218"/>
    </location>
</feature>
<comment type="similarity">
    <text evidence="2">Belongs to the amino acid/polyamine transporter 2 family.</text>
</comment>
<name>A0AA86UC04_9EUKA</name>
<evidence type="ECO:0000256" key="8">
    <source>
        <dbReference type="SAM" id="Phobius"/>
    </source>
</evidence>
<evidence type="ECO:0000256" key="2">
    <source>
        <dbReference type="ARBA" id="ARBA00008066"/>
    </source>
</evidence>
<dbReference type="EMBL" id="CAXDID020000449">
    <property type="protein sequence ID" value="CAL6092888.1"/>
    <property type="molecule type" value="Genomic_DNA"/>
</dbReference>
<evidence type="ECO:0000256" key="7">
    <source>
        <dbReference type="ARBA" id="ARBA00023136"/>
    </source>
</evidence>
<organism evidence="10">
    <name type="scientific">Hexamita inflata</name>
    <dbReference type="NCBI Taxonomy" id="28002"/>
    <lineage>
        <taxon>Eukaryota</taxon>
        <taxon>Metamonada</taxon>
        <taxon>Diplomonadida</taxon>
        <taxon>Hexamitidae</taxon>
        <taxon>Hexamitinae</taxon>
        <taxon>Hexamita</taxon>
    </lineage>
</organism>
<dbReference type="Proteomes" id="UP001642409">
    <property type="component" value="Unassembled WGS sequence"/>
</dbReference>
<evidence type="ECO:0000256" key="1">
    <source>
        <dbReference type="ARBA" id="ARBA00004141"/>
    </source>
</evidence>
<dbReference type="Pfam" id="PF01490">
    <property type="entry name" value="Aa_trans"/>
    <property type="match status" value="1"/>
</dbReference>
<comment type="caution">
    <text evidence="10">The sequence shown here is derived from an EMBL/GenBank/DDBJ whole genome shotgun (WGS) entry which is preliminary data.</text>
</comment>
<evidence type="ECO:0000256" key="3">
    <source>
        <dbReference type="ARBA" id="ARBA00022448"/>
    </source>
</evidence>
<reference evidence="10" key="1">
    <citation type="submission" date="2023-06" db="EMBL/GenBank/DDBJ databases">
        <authorList>
            <person name="Kurt Z."/>
        </authorList>
    </citation>
    <scope>NUCLEOTIDE SEQUENCE</scope>
</reference>
<keyword evidence="6 8" id="KW-1133">Transmembrane helix</keyword>
<feature type="domain" description="Amino acid transporter transmembrane" evidence="9">
    <location>
        <begin position="7"/>
        <end position="376"/>
    </location>
</feature>
<gene>
    <name evidence="10" type="ORF">HINF_LOCUS39540</name>
    <name evidence="11" type="ORF">HINF_LOCUS66510</name>
</gene>
<dbReference type="EMBL" id="CATOUU010000827">
    <property type="protein sequence ID" value="CAI9951895.1"/>
    <property type="molecule type" value="Genomic_DNA"/>
</dbReference>
<accession>A0AA86UC04</accession>
<proteinExistence type="inferred from homology"/>
<feature type="transmembrane region" description="Helical" evidence="8">
    <location>
        <begin position="37"/>
        <end position="59"/>
    </location>
</feature>
<dbReference type="PANTHER" id="PTHR22950">
    <property type="entry name" value="AMINO ACID TRANSPORTER"/>
    <property type="match status" value="1"/>
</dbReference>
<comment type="subcellular location">
    <subcellularLocation>
        <location evidence="1">Membrane</location>
        <topology evidence="1">Multi-pass membrane protein</topology>
    </subcellularLocation>
</comment>
<feature type="transmembrane region" description="Helical" evidence="8">
    <location>
        <begin position="80"/>
        <end position="102"/>
    </location>
</feature>
<evidence type="ECO:0000259" key="9">
    <source>
        <dbReference type="Pfam" id="PF01490"/>
    </source>
</evidence>
<feature type="transmembrane region" description="Helical" evidence="8">
    <location>
        <begin position="587"/>
        <end position="606"/>
    </location>
</feature>
<evidence type="ECO:0000313" key="10">
    <source>
        <dbReference type="EMBL" id="CAI9951895.1"/>
    </source>
</evidence>
<keyword evidence="4 8" id="KW-0812">Transmembrane</keyword>
<keyword evidence="5" id="KW-0029">Amino-acid transport</keyword>
<keyword evidence="12" id="KW-1185">Reference proteome</keyword>
<dbReference type="GO" id="GO:0016020">
    <property type="term" value="C:membrane"/>
    <property type="evidence" value="ECO:0007669"/>
    <property type="project" value="UniProtKB-SubCell"/>
</dbReference>
<feature type="transmembrane region" description="Helical" evidence="8">
    <location>
        <begin position="122"/>
        <end position="139"/>
    </location>
</feature>
<feature type="transmembrane region" description="Helical" evidence="8">
    <location>
        <begin position="353"/>
        <end position="377"/>
    </location>
</feature>
<dbReference type="GO" id="GO:0015179">
    <property type="term" value="F:L-amino acid transmembrane transporter activity"/>
    <property type="evidence" value="ECO:0007669"/>
    <property type="project" value="TreeGrafter"/>
</dbReference>
<evidence type="ECO:0000313" key="12">
    <source>
        <dbReference type="Proteomes" id="UP001642409"/>
    </source>
</evidence>
<evidence type="ECO:0000313" key="11">
    <source>
        <dbReference type="EMBL" id="CAL6092888.1"/>
    </source>
</evidence>
<keyword evidence="3" id="KW-0813">Transport</keyword>
<feature type="transmembrane region" description="Helical" evidence="8">
    <location>
        <begin position="326"/>
        <end position="347"/>
    </location>
</feature>
<sequence length="616" mass="67876">MSERKQTGQISITLLSQMLGASLLSISFIIAKLGWVIALIAIAFTVIFDIYMYKFFVNMSHYTQARSYRELTEKAVSKKLSMVLEISIIISYFGIVTAYILISSSLIMMFIKNVIGFDANKYAVKAILSFCVIFPLTLLKSLKQLSKVAAISGVAIFTFALSIIVYFFIHVGSKQLCVPADGSSPIKYNLNAFPNVSPITAFLYFLMYIPSLQGNFTVHTTIPTMVRELQGPPVLRKRVVHISLIIAVILALILYSLVGFMGAAMFGEDIKDNILTAFAPCKWIWVDILSLVYAFVTVISYPLVLYPIKISIVGMCKKDPETKQGYRIQVIVAIVFVSITMALSMVLESIVTIFGFFSALTGVIIYFAVPICLIVQYPKVKKENIHMDHLQAGEVTVDPVLVGVLSMVSPTISDATIQRVRTLSNKMFGPAVEAPVDANQPQRTLSFLRPRALSISVSEDGVEKIRSNSIVKRNSVSHDLQPATSKLQLNNDLLAELESQDVDQNQSFISLIRPQELSISVSDGGVEKIRSNSMIKRKDSTSQNENISTKELITELLEVQAEDASSVTVEQNIVDAGNGIITKFRKVSGIIGIVLFTLVCGVGVYMNGADVVDQFS</sequence>
<dbReference type="AlphaFoldDB" id="A0AA86UC04"/>
<protein>
    <submittedName>
        <fullName evidence="10">Amino acid transporter family protein</fullName>
    </submittedName>
    <submittedName>
        <fullName evidence="11">Amino_acid transporter family protein</fullName>
    </submittedName>
</protein>
<feature type="transmembrane region" description="Helical" evidence="8">
    <location>
        <begin position="283"/>
        <end position="305"/>
    </location>
</feature>
<keyword evidence="7 8" id="KW-0472">Membrane</keyword>
<feature type="transmembrane region" description="Helical" evidence="8">
    <location>
        <begin position="148"/>
        <end position="169"/>
    </location>
</feature>
<feature type="transmembrane region" description="Helical" evidence="8">
    <location>
        <begin position="12"/>
        <end position="31"/>
    </location>
</feature>